<proteinExistence type="predicted"/>
<evidence type="ECO:0000313" key="2">
    <source>
        <dbReference type="EMBL" id="SIQ70002.1"/>
    </source>
</evidence>
<dbReference type="AlphaFoldDB" id="A0A1N6UX05"/>
<organism evidence="2 3">
    <name type="scientific">Pseudomonas flexibilis</name>
    <dbReference type="NCBI Taxonomy" id="706570"/>
    <lineage>
        <taxon>Bacteria</taxon>
        <taxon>Pseudomonadati</taxon>
        <taxon>Pseudomonadota</taxon>
        <taxon>Gammaproteobacteria</taxon>
        <taxon>Pseudomonadales</taxon>
        <taxon>Pseudomonadaceae</taxon>
        <taxon>Pseudomonas</taxon>
    </lineage>
</organism>
<feature type="transmembrane region" description="Helical" evidence="1">
    <location>
        <begin position="12"/>
        <end position="31"/>
    </location>
</feature>
<keyword evidence="1" id="KW-0812">Transmembrane</keyword>
<evidence type="ECO:0000256" key="1">
    <source>
        <dbReference type="SAM" id="Phobius"/>
    </source>
</evidence>
<keyword evidence="1" id="KW-1133">Transmembrane helix</keyword>
<protein>
    <submittedName>
        <fullName evidence="2">Uncharacterized protein</fullName>
    </submittedName>
</protein>
<dbReference type="EMBL" id="FTMC01000009">
    <property type="protein sequence ID" value="SIQ70002.1"/>
    <property type="molecule type" value="Genomic_DNA"/>
</dbReference>
<sequence>MRKSSKKLRDAGFILAGVTLVLVLPNLPRLFS</sequence>
<name>A0A1N6UX05_9PSED</name>
<keyword evidence="1" id="KW-0472">Membrane</keyword>
<reference evidence="2 3" key="1">
    <citation type="submission" date="2017-01" db="EMBL/GenBank/DDBJ databases">
        <authorList>
            <person name="Mah S.A."/>
            <person name="Swanson W.J."/>
            <person name="Moy G.W."/>
            <person name="Vacquier V.D."/>
        </authorList>
    </citation>
    <scope>NUCLEOTIDE SEQUENCE [LARGE SCALE GENOMIC DNA]</scope>
    <source>
        <strain evidence="2 3">ATCC 29606</strain>
    </source>
</reference>
<accession>A0A1N6UX05</accession>
<gene>
    <name evidence="2" type="ORF">SAMN05421672_10929</name>
</gene>
<dbReference type="Proteomes" id="UP000186079">
    <property type="component" value="Unassembled WGS sequence"/>
</dbReference>
<evidence type="ECO:0000313" key="3">
    <source>
        <dbReference type="Proteomes" id="UP000186079"/>
    </source>
</evidence>